<dbReference type="SUPFAM" id="SSF55144">
    <property type="entry name" value="LigT-like"/>
    <property type="match status" value="1"/>
</dbReference>
<keyword evidence="2" id="KW-1185">Reference proteome</keyword>
<comment type="caution">
    <text evidence="1">The sequence shown here is derived from an EMBL/GenBank/DDBJ whole genome shotgun (WGS) entry which is preliminary data.</text>
</comment>
<dbReference type="Gene3D" id="3.90.1140.10">
    <property type="entry name" value="Cyclic phosphodiesterase"/>
    <property type="match status" value="1"/>
</dbReference>
<evidence type="ECO:0000313" key="2">
    <source>
        <dbReference type="Proteomes" id="UP001172673"/>
    </source>
</evidence>
<gene>
    <name evidence="1" type="ORF">H2200_001280</name>
</gene>
<organism evidence="1 2">
    <name type="scientific">Cladophialophora chaetospira</name>
    <dbReference type="NCBI Taxonomy" id="386627"/>
    <lineage>
        <taxon>Eukaryota</taxon>
        <taxon>Fungi</taxon>
        <taxon>Dikarya</taxon>
        <taxon>Ascomycota</taxon>
        <taxon>Pezizomycotina</taxon>
        <taxon>Eurotiomycetes</taxon>
        <taxon>Chaetothyriomycetidae</taxon>
        <taxon>Chaetothyriales</taxon>
        <taxon>Herpotrichiellaceae</taxon>
        <taxon>Cladophialophora</taxon>
    </lineage>
</organism>
<name>A0AA39CNX3_9EURO</name>
<proteinExistence type="predicted"/>
<dbReference type="EMBL" id="JAPDRK010000002">
    <property type="protein sequence ID" value="KAJ9615206.1"/>
    <property type="molecule type" value="Genomic_DNA"/>
</dbReference>
<dbReference type="Proteomes" id="UP001172673">
    <property type="component" value="Unassembled WGS sequence"/>
</dbReference>
<accession>A0AA39CNX3</accession>
<protein>
    <submittedName>
        <fullName evidence="1">Uncharacterized protein</fullName>
    </submittedName>
</protein>
<dbReference type="AlphaFoldDB" id="A0AA39CNX3"/>
<reference evidence="1" key="1">
    <citation type="submission" date="2022-10" db="EMBL/GenBank/DDBJ databases">
        <title>Culturing micro-colonial fungi from biological soil crusts in the Mojave desert and describing Neophaeococcomyces mojavensis, and introducing the new genera and species Taxawa tesnikishii.</title>
        <authorList>
            <person name="Kurbessoian T."/>
            <person name="Stajich J.E."/>
        </authorList>
    </citation>
    <scope>NUCLEOTIDE SEQUENCE</scope>
    <source>
        <strain evidence="1">TK_41</strain>
    </source>
</reference>
<sequence>MAKVAFEDLSGTSTPVTSNPYDGLIKACHGDPKLLQERYSTHRISRNAQQKEKILSDDFNGWILDEHLVKLDGPRKDVSYIDPRHCLVFWGRPPQKVKTLIDIIQSKLKDVAPDLWLMPLDNLHITVMEVAHSKTLEEIDGQIHKLKDHCKSIADHTCSHRARLIKPLLSYDSAALALSWLPAAGESTINGRTAKDDNYTYHHLRRDTYATIADAGIEVGSRYVVPSAHLTIARFNSPNIFGGDPLNESATRDIKKRKHWIKEIELINQWLEAEYWPQEGHPIKPGGQWIVGEEKGLDFRNGTLWYGGGSTIYLGEGFVLGEENDPDGITD</sequence>
<evidence type="ECO:0000313" key="1">
    <source>
        <dbReference type="EMBL" id="KAJ9615206.1"/>
    </source>
</evidence>
<dbReference type="InterPro" id="IPR009097">
    <property type="entry name" value="Cyclic_Pdiesterase"/>
</dbReference>